<dbReference type="STRING" id="1079994.SAMN04488565_0881"/>
<comment type="similarity">
    <text evidence="1">Belongs to the BlaI transcriptional regulatory family.</text>
</comment>
<keyword evidence="3" id="KW-0238">DNA-binding</keyword>
<accession>A0A1H0YHB7</accession>
<dbReference type="Pfam" id="PF03965">
    <property type="entry name" value="Penicillinase_R"/>
    <property type="match status" value="1"/>
</dbReference>
<dbReference type="OrthoDB" id="9813987at2"/>
<dbReference type="EMBL" id="FNKB01000001">
    <property type="protein sequence ID" value="SDQ14644.1"/>
    <property type="molecule type" value="Genomic_DNA"/>
</dbReference>
<dbReference type="InterPro" id="IPR036388">
    <property type="entry name" value="WH-like_DNA-bd_sf"/>
</dbReference>
<evidence type="ECO:0000313" key="6">
    <source>
        <dbReference type="Proteomes" id="UP000182690"/>
    </source>
</evidence>
<dbReference type="RefSeq" id="WP_010155324.1">
    <property type="nucleotide sequence ID" value="NZ_FNKB01000001.1"/>
</dbReference>
<dbReference type="Gene3D" id="1.10.10.10">
    <property type="entry name" value="Winged helix-like DNA-binding domain superfamily/Winged helix DNA-binding domain"/>
    <property type="match status" value="1"/>
</dbReference>
<proteinExistence type="inferred from homology"/>
<dbReference type="Proteomes" id="UP000182690">
    <property type="component" value="Unassembled WGS sequence"/>
</dbReference>
<evidence type="ECO:0000313" key="5">
    <source>
        <dbReference type="EMBL" id="SDQ14644.1"/>
    </source>
</evidence>
<dbReference type="eggNOG" id="COG3682">
    <property type="taxonomic scope" value="Bacteria"/>
</dbReference>
<organism evidence="5 6">
    <name type="scientific">Leucobacter chromiiresistens</name>
    <dbReference type="NCBI Taxonomy" id="1079994"/>
    <lineage>
        <taxon>Bacteria</taxon>
        <taxon>Bacillati</taxon>
        <taxon>Actinomycetota</taxon>
        <taxon>Actinomycetes</taxon>
        <taxon>Micrococcales</taxon>
        <taxon>Microbacteriaceae</taxon>
        <taxon>Leucobacter</taxon>
    </lineage>
</organism>
<dbReference type="InterPro" id="IPR036390">
    <property type="entry name" value="WH_DNA-bd_sf"/>
</dbReference>
<name>A0A1H0YHB7_9MICO</name>
<dbReference type="InterPro" id="IPR005650">
    <property type="entry name" value="BlaI_family"/>
</dbReference>
<dbReference type="GO" id="GO:0045892">
    <property type="term" value="P:negative regulation of DNA-templated transcription"/>
    <property type="evidence" value="ECO:0007669"/>
    <property type="project" value="InterPro"/>
</dbReference>
<gene>
    <name evidence="5" type="ORF">SAMN04488565_0881</name>
</gene>
<evidence type="ECO:0000256" key="2">
    <source>
        <dbReference type="ARBA" id="ARBA00023015"/>
    </source>
</evidence>
<dbReference type="GO" id="GO:0003677">
    <property type="term" value="F:DNA binding"/>
    <property type="evidence" value="ECO:0007669"/>
    <property type="project" value="UniProtKB-KW"/>
</dbReference>
<reference evidence="5 6" key="1">
    <citation type="submission" date="2016-10" db="EMBL/GenBank/DDBJ databases">
        <authorList>
            <person name="de Groot N.N."/>
        </authorList>
    </citation>
    <scope>NUCLEOTIDE SEQUENCE [LARGE SCALE GENOMIC DNA]</scope>
    <source>
        <strain evidence="5 6">DSM 22788</strain>
    </source>
</reference>
<evidence type="ECO:0000256" key="4">
    <source>
        <dbReference type="ARBA" id="ARBA00023163"/>
    </source>
</evidence>
<keyword evidence="2" id="KW-0805">Transcription regulation</keyword>
<evidence type="ECO:0000256" key="1">
    <source>
        <dbReference type="ARBA" id="ARBA00011046"/>
    </source>
</evidence>
<keyword evidence="4" id="KW-0804">Transcription</keyword>
<evidence type="ECO:0000256" key="3">
    <source>
        <dbReference type="ARBA" id="ARBA00023125"/>
    </source>
</evidence>
<protein>
    <submittedName>
        <fullName evidence="5">Predicted transcriptional regulator</fullName>
    </submittedName>
</protein>
<dbReference type="AlphaFoldDB" id="A0A1H0YHB7"/>
<sequence length="125" mass="13694">MAGARKRKWGGLEDEVMQRLHAQEWAVSARELQAMFSEPVPAYTTLMTALTRLEGKGRVERIGDSPRKISFRPLRSSEEEASETMTSALDQAADRRAALLAFAGNLADDDVTALMDAFGGAKHEA</sequence>
<dbReference type="SUPFAM" id="SSF46785">
    <property type="entry name" value="Winged helix' DNA-binding domain"/>
    <property type="match status" value="1"/>
</dbReference>